<evidence type="ECO:0000256" key="1">
    <source>
        <dbReference type="SAM" id="SignalP"/>
    </source>
</evidence>
<keyword evidence="3" id="KW-1185">Reference proteome</keyword>
<accession>A0ABV9T9Q8</accession>
<dbReference type="Proteomes" id="UP001595926">
    <property type="component" value="Unassembled WGS sequence"/>
</dbReference>
<name>A0ABV9T9Q8_9GAMM</name>
<evidence type="ECO:0000313" key="2">
    <source>
        <dbReference type="EMBL" id="MFC4891863.1"/>
    </source>
</evidence>
<keyword evidence="1" id="KW-0732">Signal</keyword>
<feature type="chain" id="PRO_5045298612" evidence="1">
    <location>
        <begin position="20"/>
        <end position="101"/>
    </location>
</feature>
<protein>
    <submittedName>
        <fullName evidence="2">Uncharacterized protein</fullName>
    </submittedName>
</protein>
<comment type="caution">
    <text evidence="2">The sequence shown here is derived from an EMBL/GenBank/DDBJ whole genome shotgun (WGS) entry which is preliminary data.</text>
</comment>
<proteinExistence type="predicted"/>
<gene>
    <name evidence="2" type="ORF">ACFPDQ_02210</name>
</gene>
<dbReference type="EMBL" id="JBHSJH010000001">
    <property type="protein sequence ID" value="MFC4891863.1"/>
    <property type="molecule type" value="Genomic_DNA"/>
</dbReference>
<evidence type="ECO:0000313" key="3">
    <source>
        <dbReference type="Proteomes" id="UP001595926"/>
    </source>
</evidence>
<reference evidence="3" key="1">
    <citation type="journal article" date="2019" name="Int. J. Syst. Evol. Microbiol.">
        <title>The Global Catalogue of Microorganisms (GCM) 10K type strain sequencing project: providing services to taxonomists for standard genome sequencing and annotation.</title>
        <authorList>
            <consortium name="The Broad Institute Genomics Platform"/>
            <consortium name="The Broad Institute Genome Sequencing Center for Infectious Disease"/>
            <person name="Wu L."/>
            <person name="Ma J."/>
        </authorList>
    </citation>
    <scope>NUCLEOTIDE SEQUENCE [LARGE SCALE GENOMIC DNA]</scope>
    <source>
        <strain evidence="3">CGMCC 1.13718</strain>
    </source>
</reference>
<dbReference type="RefSeq" id="WP_119330836.1">
    <property type="nucleotide sequence ID" value="NZ_JBHSJH010000001.1"/>
</dbReference>
<sequence length="101" mass="12112">MKRVFLLIVSLCFSSALYAGENKEYVNFCKVYTPKNVAYYETHTKITKEFCLYYFKLCNKEFEPLYEKSCKLDMNSYQPLYNTNKTIAMMHVLYNDNFDRS</sequence>
<feature type="signal peptide" evidence="1">
    <location>
        <begin position="1"/>
        <end position="19"/>
    </location>
</feature>
<organism evidence="2 3">
    <name type="scientific">Pseudofrancisella aestuarii</name>
    <dbReference type="NCBI Taxonomy" id="2670347"/>
    <lineage>
        <taxon>Bacteria</taxon>
        <taxon>Pseudomonadati</taxon>
        <taxon>Pseudomonadota</taxon>
        <taxon>Gammaproteobacteria</taxon>
        <taxon>Thiotrichales</taxon>
        <taxon>Francisellaceae</taxon>
        <taxon>Pseudofrancisella</taxon>
    </lineage>
</organism>